<accession>A0ACD3RR38</accession>
<keyword evidence="2" id="KW-1185">Reference proteome</keyword>
<evidence type="ECO:0000313" key="2">
    <source>
        <dbReference type="Proteomes" id="UP000793456"/>
    </source>
</evidence>
<sequence>METVIAYRRGSDTNGVKWTQGKEKSKTTIRNDEQENEEMNGHAEQPQTAEERDKIKLASRSDTLKVNSEDAEEQTHLRPDSDEQQGDDDIYELTTPFNLIIQRHEGETCEGQIDGEGVALFEGGHMYKGMFSNGLMDGRGVFTRVGGLKYEGEFVRNMPMGQGTFTWPDGSSYKGEVYKGIRHGTGTYKCADGVSYSGQWDQGKRHWKATPLGTFTLVSGRTT</sequence>
<proteinExistence type="predicted"/>
<gene>
    <name evidence="1" type="ORF">E3U43_012125</name>
</gene>
<evidence type="ECO:0000313" key="1">
    <source>
        <dbReference type="EMBL" id="TMS21860.1"/>
    </source>
</evidence>
<protein>
    <submittedName>
        <fullName evidence="1">Uncharacterized protein</fullName>
    </submittedName>
</protein>
<dbReference type="Proteomes" id="UP000793456">
    <property type="component" value="Chromosome II"/>
</dbReference>
<comment type="caution">
    <text evidence="1">The sequence shown here is derived from an EMBL/GenBank/DDBJ whole genome shotgun (WGS) entry which is preliminary data.</text>
</comment>
<name>A0ACD3RR38_LARCR</name>
<organism evidence="1 2">
    <name type="scientific">Larimichthys crocea</name>
    <name type="common">Large yellow croaker</name>
    <name type="synonym">Pseudosciaena crocea</name>
    <dbReference type="NCBI Taxonomy" id="215358"/>
    <lineage>
        <taxon>Eukaryota</taxon>
        <taxon>Metazoa</taxon>
        <taxon>Chordata</taxon>
        <taxon>Craniata</taxon>
        <taxon>Vertebrata</taxon>
        <taxon>Euteleostomi</taxon>
        <taxon>Actinopterygii</taxon>
        <taxon>Neopterygii</taxon>
        <taxon>Teleostei</taxon>
        <taxon>Neoteleostei</taxon>
        <taxon>Acanthomorphata</taxon>
        <taxon>Eupercaria</taxon>
        <taxon>Sciaenidae</taxon>
        <taxon>Larimichthys</taxon>
    </lineage>
</organism>
<dbReference type="EMBL" id="CM011675">
    <property type="protein sequence ID" value="TMS21860.1"/>
    <property type="molecule type" value="Genomic_DNA"/>
</dbReference>
<reference evidence="1" key="1">
    <citation type="submission" date="2018-11" db="EMBL/GenBank/DDBJ databases">
        <title>The sequence and de novo assembly of Larimichthys crocea genome using PacBio and Hi-C technologies.</title>
        <authorList>
            <person name="Xu P."/>
            <person name="Chen B."/>
            <person name="Zhou Z."/>
            <person name="Ke Q."/>
            <person name="Wu Y."/>
            <person name="Bai H."/>
            <person name="Pu F."/>
        </authorList>
    </citation>
    <scope>NUCLEOTIDE SEQUENCE</scope>
    <source>
        <tissue evidence="1">Muscle</tissue>
    </source>
</reference>